<dbReference type="GO" id="GO:0003676">
    <property type="term" value="F:nucleic acid binding"/>
    <property type="evidence" value="ECO:0007669"/>
    <property type="project" value="InterPro"/>
</dbReference>
<dbReference type="InterPro" id="IPR001878">
    <property type="entry name" value="Znf_CCHC"/>
</dbReference>
<reference evidence="3 4" key="1">
    <citation type="journal article" date="2019" name="Genome Biol. Evol.">
        <title>Insights into the evolution of the New World diploid cottons (Gossypium, subgenus Houzingenia) based on genome sequencing.</title>
        <authorList>
            <person name="Grover C.E."/>
            <person name="Arick M.A. 2nd"/>
            <person name="Thrash A."/>
            <person name="Conover J.L."/>
            <person name="Sanders W.S."/>
            <person name="Peterson D.G."/>
            <person name="Frelichowski J.E."/>
            <person name="Scheffler J.A."/>
            <person name="Scheffler B.E."/>
            <person name="Wendel J.F."/>
        </authorList>
    </citation>
    <scope>NUCLEOTIDE SEQUENCE [LARGE SCALE GENOMIC DNA]</scope>
    <source>
        <strain evidence="3">5</strain>
        <tissue evidence="3">Leaf</tissue>
    </source>
</reference>
<keyword evidence="1" id="KW-0479">Metal-binding</keyword>
<dbReference type="Pfam" id="PF14223">
    <property type="entry name" value="Retrotran_gag_2"/>
    <property type="match status" value="1"/>
</dbReference>
<protein>
    <recommendedName>
        <fullName evidence="2">CCHC-type domain-containing protein</fullName>
    </recommendedName>
</protein>
<dbReference type="OrthoDB" id="1002047at2759"/>
<proteinExistence type="predicted"/>
<comment type="caution">
    <text evidence="3">The sequence shown here is derived from an EMBL/GenBank/DDBJ whole genome shotgun (WGS) entry which is preliminary data.</text>
</comment>
<accession>A0A7J9CW41</accession>
<keyword evidence="1" id="KW-0862">Zinc</keyword>
<dbReference type="PANTHER" id="PTHR47481">
    <property type="match status" value="1"/>
</dbReference>
<dbReference type="PANTHER" id="PTHR47481:SF10">
    <property type="entry name" value="COPIA-LIKE POLYPROTEIN_RETROTRANSPOSON"/>
    <property type="match status" value="1"/>
</dbReference>
<evidence type="ECO:0000256" key="1">
    <source>
        <dbReference type="PROSITE-ProRule" id="PRU00047"/>
    </source>
</evidence>
<dbReference type="Proteomes" id="UP000593579">
    <property type="component" value="Unassembled WGS sequence"/>
</dbReference>
<gene>
    <name evidence="3" type="ORF">Gogos_001493</name>
</gene>
<dbReference type="GO" id="GO:0008270">
    <property type="term" value="F:zinc ion binding"/>
    <property type="evidence" value="ECO:0007669"/>
    <property type="project" value="UniProtKB-KW"/>
</dbReference>
<evidence type="ECO:0000313" key="3">
    <source>
        <dbReference type="EMBL" id="MBA0752687.1"/>
    </source>
</evidence>
<dbReference type="SUPFAM" id="SSF57756">
    <property type="entry name" value="Retrovirus zinc finger-like domains"/>
    <property type="match status" value="1"/>
</dbReference>
<organism evidence="3 4">
    <name type="scientific">Gossypium gossypioides</name>
    <name type="common">Mexican cotton</name>
    <name type="synonym">Selera gossypioides</name>
    <dbReference type="NCBI Taxonomy" id="34282"/>
    <lineage>
        <taxon>Eukaryota</taxon>
        <taxon>Viridiplantae</taxon>
        <taxon>Streptophyta</taxon>
        <taxon>Embryophyta</taxon>
        <taxon>Tracheophyta</taxon>
        <taxon>Spermatophyta</taxon>
        <taxon>Magnoliopsida</taxon>
        <taxon>eudicotyledons</taxon>
        <taxon>Gunneridae</taxon>
        <taxon>Pentapetalae</taxon>
        <taxon>rosids</taxon>
        <taxon>malvids</taxon>
        <taxon>Malvales</taxon>
        <taxon>Malvaceae</taxon>
        <taxon>Malvoideae</taxon>
        <taxon>Gossypium</taxon>
    </lineage>
</organism>
<evidence type="ECO:0000313" key="4">
    <source>
        <dbReference type="Proteomes" id="UP000593579"/>
    </source>
</evidence>
<dbReference type="AlphaFoldDB" id="A0A7J9CW41"/>
<keyword evidence="1" id="KW-0863">Zinc-finger</keyword>
<name>A0A7J9CW41_GOSGO</name>
<keyword evidence="4" id="KW-1185">Reference proteome</keyword>
<sequence length="252" mass="27828">MLPAPPRFAQSPEGSLILNLDASTFVQQDRLLASWLLSIINPSLLSSFTEAQMACDVWNTATHLFVAVIGTKLSCLRHDLHSFKKGSFSVKEYVAKIQNTSALIEASGSRILEAEKVEIVLAGLPPEFDAILTLASFSSEPLPLQLLIDALVGSVRGGRSQSEGCERGFRSYIQCQICGRFGHLAQRCFFRYNREYDSLSLVVRASNMVDRHGPGVSFLFDGTLIYKAMWREAKECLYVEPDVGGGDRKGVF</sequence>
<evidence type="ECO:0000259" key="2">
    <source>
        <dbReference type="PROSITE" id="PS50158"/>
    </source>
</evidence>
<dbReference type="EMBL" id="JABEZY010000013">
    <property type="protein sequence ID" value="MBA0752687.1"/>
    <property type="molecule type" value="Genomic_DNA"/>
</dbReference>
<feature type="domain" description="CCHC-type" evidence="2">
    <location>
        <begin position="175"/>
        <end position="188"/>
    </location>
</feature>
<dbReference type="InterPro" id="IPR036875">
    <property type="entry name" value="Znf_CCHC_sf"/>
</dbReference>
<dbReference type="PROSITE" id="PS50158">
    <property type="entry name" value="ZF_CCHC"/>
    <property type="match status" value="1"/>
</dbReference>